<dbReference type="EMBL" id="GBRH01277163">
    <property type="protein sequence ID" value="JAD20732.1"/>
    <property type="molecule type" value="Transcribed_RNA"/>
</dbReference>
<name>A0A0A8YB93_ARUDO</name>
<organism evidence="1">
    <name type="scientific">Arundo donax</name>
    <name type="common">Giant reed</name>
    <name type="synonym">Donax arundinaceus</name>
    <dbReference type="NCBI Taxonomy" id="35708"/>
    <lineage>
        <taxon>Eukaryota</taxon>
        <taxon>Viridiplantae</taxon>
        <taxon>Streptophyta</taxon>
        <taxon>Embryophyta</taxon>
        <taxon>Tracheophyta</taxon>
        <taxon>Spermatophyta</taxon>
        <taxon>Magnoliopsida</taxon>
        <taxon>Liliopsida</taxon>
        <taxon>Poales</taxon>
        <taxon>Poaceae</taxon>
        <taxon>PACMAD clade</taxon>
        <taxon>Arundinoideae</taxon>
        <taxon>Arundineae</taxon>
        <taxon>Arundo</taxon>
    </lineage>
</organism>
<evidence type="ECO:0000313" key="1">
    <source>
        <dbReference type="EMBL" id="JAD20732.1"/>
    </source>
</evidence>
<reference evidence="1" key="1">
    <citation type="submission" date="2014-09" db="EMBL/GenBank/DDBJ databases">
        <authorList>
            <person name="Magalhaes I.L.F."/>
            <person name="Oliveira U."/>
            <person name="Santos F.R."/>
            <person name="Vidigal T.H.D.A."/>
            <person name="Brescovit A.D."/>
            <person name="Santos A.J."/>
        </authorList>
    </citation>
    <scope>NUCLEOTIDE SEQUENCE</scope>
    <source>
        <tissue evidence="1">Shoot tissue taken approximately 20 cm above the soil surface</tissue>
    </source>
</reference>
<proteinExistence type="predicted"/>
<accession>A0A0A8YB93</accession>
<sequence length="37" mass="4294">MYQWMVISLYFSSTQIIHVTTEELTEGNNIMLGSIDQ</sequence>
<protein>
    <submittedName>
        <fullName evidence="1">Uncharacterized protein</fullName>
    </submittedName>
</protein>
<reference evidence="1" key="2">
    <citation type="journal article" date="2015" name="Data Brief">
        <title>Shoot transcriptome of the giant reed, Arundo donax.</title>
        <authorList>
            <person name="Barrero R.A."/>
            <person name="Guerrero F.D."/>
            <person name="Moolhuijzen P."/>
            <person name="Goolsby J.A."/>
            <person name="Tidwell J."/>
            <person name="Bellgard S.E."/>
            <person name="Bellgard M.I."/>
        </authorList>
    </citation>
    <scope>NUCLEOTIDE SEQUENCE</scope>
    <source>
        <tissue evidence="1">Shoot tissue taken approximately 20 cm above the soil surface</tissue>
    </source>
</reference>
<dbReference type="AlphaFoldDB" id="A0A0A8YB93"/>